<dbReference type="PROSITE" id="PS50943">
    <property type="entry name" value="HTH_CROC1"/>
    <property type="match status" value="1"/>
</dbReference>
<dbReference type="STRING" id="1221500.ABE65_019225"/>
<name>A0A160IQQ7_9BACL</name>
<dbReference type="KEGG" id="fpn:ABE65_019225"/>
<accession>A0A160IQQ7</accession>
<evidence type="ECO:0000259" key="3">
    <source>
        <dbReference type="PROSITE" id="PS51500"/>
    </source>
</evidence>
<dbReference type="PANTHER" id="PTHR46797:SF1">
    <property type="entry name" value="METHYLPHOSPHONATE SYNTHASE"/>
    <property type="match status" value="1"/>
</dbReference>
<protein>
    <recommendedName>
        <fullName evidence="6">Transcriptional regulator</fullName>
    </recommendedName>
</protein>
<gene>
    <name evidence="4" type="ORF">ABE65_019225</name>
</gene>
<dbReference type="SUPFAM" id="SSF47406">
    <property type="entry name" value="SinR repressor dimerisation domain-like"/>
    <property type="match status" value="1"/>
</dbReference>
<dbReference type="InterPro" id="IPR050807">
    <property type="entry name" value="TransReg_Diox_bact_type"/>
</dbReference>
<dbReference type="Pfam" id="PF01381">
    <property type="entry name" value="HTH_3"/>
    <property type="match status" value="1"/>
</dbReference>
<dbReference type="GO" id="GO:0005829">
    <property type="term" value="C:cytosol"/>
    <property type="evidence" value="ECO:0007669"/>
    <property type="project" value="TreeGrafter"/>
</dbReference>
<reference evidence="4 5" key="1">
    <citation type="submission" date="2016-04" db="EMBL/GenBank/DDBJ databases">
        <title>Complete genome sequence of Fictibacillus phosphorivorans G25-29, a strain toxic to nematodes.</title>
        <authorList>
            <person name="Zheng Z."/>
        </authorList>
    </citation>
    <scope>NUCLEOTIDE SEQUENCE [LARGE SCALE GENOMIC DNA]</scope>
    <source>
        <strain evidence="4 5">G25-29</strain>
    </source>
</reference>
<dbReference type="InterPro" id="IPR001387">
    <property type="entry name" value="Cro/C1-type_HTH"/>
</dbReference>
<dbReference type="GO" id="GO:0003700">
    <property type="term" value="F:DNA-binding transcription factor activity"/>
    <property type="evidence" value="ECO:0007669"/>
    <property type="project" value="TreeGrafter"/>
</dbReference>
<dbReference type="InterPro" id="IPR010982">
    <property type="entry name" value="Lambda_DNA-bd_dom_sf"/>
</dbReference>
<dbReference type="SMART" id="SM00530">
    <property type="entry name" value="HTH_XRE"/>
    <property type="match status" value="1"/>
</dbReference>
<dbReference type="InterPro" id="IPR010981">
    <property type="entry name" value="SinR/SinI_dimer_dom"/>
</dbReference>
<evidence type="ECO:0008006" key="6">
    <source>
        <dbReference type="Google" id="ProtNLM"/>
    </source>
</evidence>
<dbReference type="PROSITE" id="PS51500">
    <property type="entry name" value="SIN"/>
    <property type="match status" value="1"/>
</dbReference>
<evidence type="ECO:0000259" key="2">
    <source>
        <dbReference type="PROSITE" id="PS50943"/>
    </source>
</evidence>
<evidence type="ECO:0000256" key="1">
    <source>
        <dbReference type="ARBA" id="ARBA00023125"/>
    </source>
</evidence>
<dbReference type="Gene3D" id="1.10.260.40">
    <property type="entry name" value="lambda repressor-like DNA-binding domains"/>
    <property type="match status" value="1"/>
</dbReference>
<keyword evidence="5" id="KW-1185">Reference proteome</keyword>
<dbReference type="GO" id="GO:0003677">
    <property type="term" value="F:DNA binding"/>
    <property type="evidence" value="ECO:0007669"/>
    <property type="project" value="UniProtKB-KW"/>
</dbReference>
<feature type="domain" description="HTH cro/C1-type" evidence="2">
    <location>
        <begin position="11"/>
        <end position="65"/>
    </location>
</feature>
<dbReference type="CDD" id="cd00093">
    <property type="entry name" value="HTH_XRE"/>
    <property type="match status" value="1"/>
</dbReference>
<evidence type="ECO:0000313" key="4">
    <source>
        <dbReference type="EMBL" id="ANC78813.1"/>
    </source>
</evidence>
<dbReference type="PANTHER" id="PTHR46797">
    <property type="entry name" value="HTH-TYPE TRANSCRIPTIONAL REGULATOR"/>
    <property type="match status" value="1"/>
</dbReference>
<dbReference type="Proteomes" id="UP000076623">
    <property type="component" value="Chromosome"/>
</dbReference>
<dbReference type="Pfam" id="PF08671">
    <property type="entry name" value="SinI"/>
    <property type="match status" value="1"/>
</dbReference>
<proteinExistence type="predicted"/>
<feature type="domain" description="Sin" evidence="3">
    <location>
        <begin position="64"/>
        <end position="102"/>
    </location>
</feature>
<organism evidence="4 5">
    <name type="scientific">Fictibacillus phosphorivorans</name>
    <dbReference type="NCBI Taxonomy" id="1221500"/>
    <lineage>
        <taxon>Bacteria</taxon>
        <taxon>Bacillati</taxon>
        <taxon>Bacillota</taxon>
        <taxon>Bacilli</taxon>
        <taxon>Bacillales</taxon>
        <taxon>Fictibacillaceae</taxon>
        <taxon>Fictibacillus</taxon>
    </lineage>
</organism>
<keyword evidence="1" id="KW-0238">DNA-binding</keyword>
<dbReference type="EMBL" id="CP015378">
    <property type="protein sequence ID" value="ANC78813.1"/>
    <property type="molecule type" value="Genomic_DNA"/>
</dbReference>
<dbReference type="SUPFAM" id="SSF47413">
    <property type="entry name" value="lambda repressor-like DNA-binding domains"/>
    <property type="match status" value="1"/>
</dbReference>
<sequence>MDVNKKLGLQIKNNRLKKRMSLSKLATIAGISKSYLSSIENHETNPSAHIIQKIAKALEVPVEQLLSIHVGILDPEWVDLVLQARDLGLNKEDIRDFLAYESWKCSDKEGV</sequence>
<dbReference type="AlphaFoldDB" id="A0A160IQQ7"/>
<dbReference type="InterPro" id="IPR036281">
    <property type="entry name" value="SinR/SinI_dimer_dom_sf"/>
</dbReference>
<dbReference type="GO" id="GO:0046983">
    <property type="term" value="F:protein dimerization activity"/>
    <property type="evidence" value="ECO:0007669"/>
    <property type="project" value="InterPro"/>
</dbReference>
<evidence type="ECO:0000313" key="5">
    <source>
        <dbReference type="Proteomes" id="UP000076623"/>
    </source>
</evidence>